<protein>
    <submittedName>
        <fullName evidence="2">Serine/threonine protein kinase</fullName>
    </submittedName>
</protein>
<dbReference type="Proteomes" id="UP000218418">
    <property type="component" value="Chromosome"/>
</dbReference>
<dbReference type="Pfam" id="PF05419">
    <property type="entry name" value="GUN4"/>
    <property type="match status" value="1"/>
</dbReference>
<dbReference type="CDD" id="cd16383">
    <property type="entry name" value="GUN4"/>
    <property type="match status" value="1"/>
</dbReference>
<keyword evidence="2" id="KW-0418">Kinase</keyword>
<dbReference type="GO" id="GO:0046906">
    <property type="term" value="F:tetrapyrrole binding"/>
    <property type="evidence" value="ECO:0007669"/>
    <property type="project" value="TreeGrafter"/>
</dbReference>
<keyword evidence="2" id="KW-0723">Serine/threonine-protein kinase</keyword>
<evidence type="ECO:0000313" key="2">
    <source>
        <dbReference type="EMBL" id="BAY82599.1"/>
    </source>
</evidence>
<evidence type="ECO:0000313" key="3">
    <source>
        <dbReference type="Proteomes" id="UP000218418"/>
    </source>
</evidence>
<evidence type="ECO:0000259" key="1">
    <source>
        <dbReference type="Pfam" id="PF05419"/>
    </source>
</evidence>
<dbReference type="AlphaFoldDB" id="A0A1Z4LN10"/>
<dbReference type="EMBL" id="AP018227">
    <property type="protein sequence ID" value="BAY82599.1"/>
    <property type="molecule type" value="Genomic_DNA"/>
</dbReference>
<keyword evidence="2" id="KW-0808">Transferase</keyword>
<feature type="domain" description="GUN4-like" evidence="1">
    <location>
        <begin position="104"/>
        <end position="230"/>
    </location>
</feature>
<dbReference type="SUPFAM" id="SSF140869">
    <property type="entry name" value="GUN4-like"/>
    <property type="match status" value="1"/>
</dbReference>
<name>A0A1Z4LN10_9CYAN</name>
<dbReference type="InterPro" id="IPR037215">
    <property type="entry name" value="GUN4-like_sf"/>
</dbReference>
<organism evidence="2 3">
    <name type="scientific">Calothrix parasitica NIES-267</name>
    <dbReference type="NCBI Taxonomy" id="1973488"/>
    <lineage>
        <taxon>Bacteria</taxon>
        <taxon>Bacillati</taxon>
        <taxon>Cyanobacteriota</taxon>
        <taxon>Cyanophyceae</taxon>
        <taxon>Nostocales</taxon>
        <taxon>Calotrichaceae</taxon>
        <taxon>Calothrix</taxon>
    </lineage>
</organism>
<gene>
    <name evidence="2" type="ORF">NIES267_20820</name>
</gene>
<dbReference type="GO" id="GO:0004674">
    <property type="term" value="F:protein serine/threonine kinase activity"/>
    <property type="evidence" value="ECO:0007669"/>
    <property type="project" value="UniProtKB-KW"/>
</dbReference>
<dbReference type="OrthoDB" id="7915178at2"/>
<reference evidence="2 3" key="1">
    <citation type="submission" date="2017-06" db="EMBL/GenBank/DDBJ databases">
        <title>Genome sequencing of cyanobaciteial culture collection at National Institute for Environmental Studies (NIES).</title>
        <authorList>
            <person name="Hirose Y."/>
            <person name="Shimura Y."/>
            <person name="Fujisawa T."/>
            <person name="Nakamura Y."/>
            <person name="Kawachi M."/>
        </authorList>
    </citation>
    <scope>NUCLEOTIDE SEQUENCE [LARGE SCALE GENOMIC DNA]</scope>
    <source>
        <strain evidence="2 3">NIES-267</strain>
    </source>
</reference>
<dbReference type="InterPro" id="IPR008629">
    <property type="entry name" value="GUN4-like"/>
</dbReference>
<keyword evidence="3" id="KW-1185">Reference proteome</keyword>
<dbReference type="PANTHER" id="PTHR34800">
    <property type="entry name" value="TETRAPYRROLE-BINDING PROTEIN, CHLOROPLASTIC"/>
    <property type="match status" value="1"/>
</dbReference>
<proteinExistence type="predicted"/>
<sequence>MSENQPKEYDAVLGGRNPAPVDGAVLGGLEGVKRRFASGDENQKITAALEALKYGDRGFEWVIQILDTQSSEFEFAVYLAIGQKAVIINNRRILSDTELTFAPNTAYAQLKFLLMRKKWREADSKTAALMLGISCREKQGFMRVTDIENFPEEDFIIIENLWTKYSQGKFSFAVQARIWQKIGGNSQPDWNAWCRFGKCLGWFQKETWLSWNDITFNIDAPVGHLPRGGAYMGWGLGDFWIGCPILSAMTSKLTNCNLI</sequence>
<accession>A0A1Z4LN10</accession>
<dbReference type="PANTHER" id="PTHR34800:SF1">
    <property type="entry name" value="TETRAPYRROLE-BINDING PROTEIN, CHLOROPLASTIC"/>
    <property type="match status" value="1"/>
</dbReference>
<dbReference type="Gene3D" id="1.10.10.1770">
    <property type="entry name" value="Gun4-like"/>
    <property type="match status" value="1"/>
</dbReference>
<dbReference type="Gene3D" id="1.25.40.620">
    <property type="match status" value="1"/>
</dbReference>